<proteinExistence type="predicted"/>
<organism evidence="1 2">
    <name type="scientific">Manduca sexta</name>
    <name type="common">Tobacco hawkmoth</name>
    <name type="synonym">Tobacco hornworm</name>
    <dbReference type="NCBI Taxonomy" id="7130"/>
    <lineage>
        <taxon>Eukaryota</taxon>
        <taxon>Metazoa</taxon>
        <taxon>Ecdysozoa</taxon>
        <taxon>Arthropoda</taxon>
        <taxon>Hexapoda</taxon>
        <taxon>Insecta</taxon>
        <taxon>Pterygota</taxon>
        <taxon>Neoptera</taxon>
        <taxon>Endopterygota</taxon>
        <taxon>Lepidoptera</taxon>
        <taxon>Glossata</taxon>
        <taxon>Ditrysia</taxon>
        <taxon>Bombycoidea</taxon>
        <taxon>Sphingidae</taxon>
        <taxon>Sphinginae</taxon>
        <taxon>Sphingini</taxon>
        <taxon>Manduca</taxon>
    </lineage>
</organism>
<accession>A0A921ZD87</accession>
<gene>
    <name evidence="1" type="ORF">O3G_MSEX009426</name>
</gene>
<dbReference type="AlphaFoldDB" id="A0A921ZD87"/>
<protein>
    <submittedName>
        <fullName evidence="1">Uncharacterized protein</fullName>
    </submittedName>
</protein>
<evidence type="ECO:0000313" key="1">
    <source>
        <dbReference type="EMBL" id="KAG6455833.1"/>
    </source>
</evidence>
<reference evidence="1" key="1">
    <citation type="journal article" date="2016" name="Insect Biochem. Mol. Biol.">
        <title>Multifaceted biological insights from a draft genome sequence of the tobacco hornworm moth, Manduca sexta.</title>
        <authorList>
            <person name="Kanost M.R."/>
            <person name="Arrese E.L."/>
            <person name="Cao X."/>
            <person name="Chen Y.R."/>
            <person name="Chellapilla S."/>
            <person name="Goldsmith M.R."/>
            <person name="Grosse-Wilde E."/>
            <person name="Heckel D.G."/>
            <person name="Herndon N."/>
            <person name="Jiang H."/>
            <person name="Papanicolaou A."/>
            <person name="Qu J."/>
            <person name="Soulages J.L."/>
            <person name="Vogel H."/>
            <person name="Walters J."/>
            <person name="Waterhouse R.M."/>
            <person name="Ahn S.J."/>
            <person name="Almeida F.C."/>
            <person name="An C."/>
            <person name="Aqrawi P."/>
            <person name="Bretschneider A."/>
            <person name="Bryant W.B."/>
            <person name="Bucks S."/>
            <person name="Chao H."/>
            <person name="Chevignon G."/>
            <person name="Christen J.M."/>
            <person name="Clarke D.F."/>
            <person name="Dittmer N.T."/>
            <person name="Ferguson L.C.F."/>
            <person name="Garavelou S."/>
            <person name="Gordon K.H.J."/>
            <person name="Gunaratna R.T."/>
            <person name="Han Y."/>
            <person name="Hauser F."/>
            <person name="He Y."/>
            <person name="Heidel-Fischer H."/>
            <person name="Hirsh A."/>
            <person name="Hu Y."/>
            <person name="Jiang H."/>
            <person name="Kalra D."/>
            <person name="Klinner C."/>
            <person name="Konig C."/>
            <person name="Kovar C."/>
            <person name="Kroll A.R."/>
            <person name="Kuwar S.S."/>
            <person name="Lee S.L."/>
            <person name="Lehman R."/>
            <person name="Li K."/>
            <person name="Li Z."/>
            <person name="Liang H."/>
            <person name="Lovelace S."/>
            <person name="Lu Z."/>
            <person name="Mansfield J.H."/>
            <person name="McCulloch K.J."/>
            <person name="Mathew T."/>
            <person name="Morton B."/>
            <person name="Muzny D.M."/>
            <person name="Neunemann D."/>
            <person name="Ongeri F."/>
            <person name="Pauchet Y."/>
            <person name="Pu L.L."/>
            <person name="Pyrousis I."/>
            <person name="Rao X.J."/>
            <person name="Redding A."/>
            <person name="Roesel C."/>
            <person name="Sanchez-Gracia A."/>
            <person name="Schaack S."/>
            <person name="Shukla A."/>
            <person name="Tetreau G."/>
            <person name="Wang Y."/>
            <person name="Xiong G.H."/>
            <person name="Traut W."/>
            <person name="Walsh T.K."/>
            <person name="Worley K.C."/>
            <person name="Wu D."/>
            <person name="Wu W."/>
            <person name="Wu Y.Q."/>
            <person name="Zhang X."/>
            <person name="Zou Z."/>
            <person name="Zucker H."/>
            <person name="Briscoe A.D."/>
            <person name="Burmester T."/>
            <person name="Clem R.J."/>
            <person name="Feyereisen R."/>
            <person name="Grimmelikhuijzen C.J.P."/>
            <person name="Hamodrakas S.J."/>
            <person name="Hansson B.S."/>
            <person name="Huguet E."/>
            <person name="Jermiin L.S."/>
            <person name="Lan Q."/>
            <person name="Lehman H.K."/>
            <person name="Lorenzen M."/>
            <person name="Merzendorfer H."/>
            <person name="Michalopoulos I."/>
            <person name="Morton D.B."/>
            <person name="Muthukrishnan S."/>
            <person name="Oakeshott J.G."/>
            <person name="Palmer W."/>
            <person name="Park Y."/>
            <person name="Passarelli A.L."/>
            <person name="Rozas J."/>
            <person name="Schwartz L.M."/>
            <person name="Smith W."/>
            <person name="Southgate A."/>
            <person name="Vilcinskas A."/>
            <person name="Vogt R."/>
            <person name="Wang P."/>
            <person name="Werren J."/>
            <person name="Yu X.Q."/>
            <person name="Zhou J.J."/>
            <person name="Brown S.J."/>
            <person name="Scherer S.E."/>
            <person name="Richards S."/>
            <person name="Blissard G.W."/>
        </authorList>
    </citation>
    <scope>NUCLEOTIDE SEQUENCE</scope>
</reference>
<keyword evidence="2" id="KW-1185">Reference proteome</keyword>
<evidence type="ECO:0000313" key="2">
    <source>
        <dbReference type="Proteomes" id="UP000791440"/>
    </source>
</evidence>
<name>A0A921ZD87_MANSE</name>
<reference evidence="1" key="2">
    <citation type="submission" date="2020-12" db="EMBL/GenBank/DDBJ databases">
        <authorList>
            <person name="Kanost M."/>
        </authorList>
    </citation>
    <scope>NUCLEOTIDE SEQUENCE</scope>
</reference>
<comment type="caution">
    <text evidence="1">The sequence shown here is derived from an EMBL/GenBank/DDBJ whole genome shotgun (WGS) entry which is preliminary data.</text>
</comment>
<dbReference type="EMBL" id="JH668499">
    <property type="protein sequence ID" value="KAG6455833.1"/>
    <property type="molecule type" value="Genomic_DNA"/>
</dbReference>
<sequence>MKHTIEIWRAKVKTEDKNVAYKAQIPDNKPKKGRHFESCVDYAAQTKHPKPSRMNYKKGKMPSLGAITASASTNCCACCVVLSEYIKEVFRLIILCPTNTKVVDLFCELLQIGGCLCNDCYYFLKKLFYCLLLIKK</sequence>
<dbReference type="Proteomes" id="UP000791440">
    <property type="component" value="Unassembled WGS sequence"/>
</dbReference>